<accession>A0A3B0VY31</accession>
<gene>
    <name evidence="2" type="ORF">MNBD_GAMMA03-2162</name>
</gene>
<evidence type="ECO:0000313" key="2">
    <source>
        <dbReference type="EMBL" id="VAW48538.1"/>
    </source>
</evidence>
<organism evidence="2">
    <name type="scientific">hydrothermal vent metagenome</name>
    <dbReference type="NCBI Taxonomy" id="652676"/>
    <lineage>
        <taxon>unclassified sequences</taxon>
        <taxon>metagenomes</taxon>
        <taxon>ecological metagenomes</taxon>
    </lineage>
</organism>
<feature type="transmembrane region" description="Helical" evidence="1">
    <location>
        <begin position="185"/>
        <end position="202"/>
    </location>
</feature>
<reference evidence="2" key="1">
    <citation type="submission" date="2018-06" db="EMBL/GenBank/DDBJ databases">
        <authorList>
            <person name="Zhirakovskaya E."/>
        </authorList>
    </citation>
    <scope>NUCLEOTIDE SEQUENCE</scope>
</reference>
<proteinExistence type="predicted"/>
<sequence length="207" mass="22451">MVLNNINKKIILLSLFYFNSLMAGVADLDLEINFNDINGVVLDRVGEFSVTVTNLGPDVAGSKGTPPFPIAILASIIQDNGSSTPEIQFAASSSNDNTRCFFSLVIGSPPPGGSVSYGYDINIPQLGVNETIECHGLYSTHFNSGTREITWSTRNSFDTDPVPGNNSQAVTFGIPPISVPINQPYFLILLSLLFLIIGVKYYRPSIW</sequence>
<keyword evidence="1" id="KW-1133">Transmembrane helix</keyword>
<protein>
    <recommendedName>
        <fullName evidence="3">DUF11 domain-containing protein</fullName>
    </recommendedName>
</protein>
<dbReference type="EMBL" id="UOFC01000213">
    <property type="protein sequence ID" value="VAW48538.1"/>
    <property type="molecule type" value="Genomic_DNA"/>
</dbReference>
<evidence type="ECO:0008006" key="3">
    <source>
        <dbReference type="Google" id="ProtNLM"/>
    </source>
</evidence>
<name>A0A3B0VY31_9ZZZZ</name>
<keyword evidence="1" id="KW-0812">Transmembrane</keyword>
<keyword evidence="1" id="KW-0472">Membrane</keyword>
<evidence type="ECO:0000256" key="1">
    <source>
        <dbReference type="SAM" id="Phobius"/>
    </source>
</evidence>
<dbReference type="AlphaFoldDB" id="A0A3B0VY31"/>